<comment type="caution">
    <text evidence="2">The sequence shown here is derived from an EMBL/GenBank/DDBJ whole genome shotgun (WGS) entry which is preliminary data.</text>
</comment>
<keyword evidence="1" id="KW-0472">Membrane</keyword>
<keyword evidence="1" id="KW-0812">Transmembrane</keyword>
<evidence type="ECO:0000313" key="2">
    <source>
        <dbReference type="EMBL" id="GII40477.1"/>
    </source>
</evidence>
<protein>
    <submittedName>
        <fullName evidence="2">Uncharacterized protein</fullName>
    </submittedName>
</protein>
<dbReference type="InterPro" id="IPR058061">
    <property type="entry name" value="SCO4848-like"/>
</dbReference>
<accession>A0A8J3XG71</accession>
<dbReference type="AlphaFoldDB" id="A0A8J3XG71"/>
<proteinExistence type="predicted"/>
<keyword evidence="3" id="KW-1185">Reference proteome</keyword>
<name>A0A8J3XG71_9ACTN</name>
<keyword evidence="1" id="KW-1133">Transmembrane helix</keyword>
<evidence type="ECO:0000313" key="3">
    <source>
        <dbReference type="Proteomes" id="UP000622547"/>
    </source>
</evidence>
<evidence type="ECO:0000256" key="1">
    <source>
        <dbReference type="SAM" id="Phobius"/>
    </source>
</evidence>
<dbReference type="EMBL" id="BOOP01000026">
    <property type="protein sequence ID" value="GII40477.1"/>
    <property type="molecule type" value="Genomic_DNA"/>
</dbReference>
<sequence length="51" mass="5665">MIFEWINLGFNLADGHPTAFYVVHGVLIAVNIIFALVLGTIGVRAWKRGRP</sequence>
<dbReference type="Proteomes" id="UP000622547">
    <property type="component" value="Unassembled WGS sequence"/>
</dbReference>
<feature type="transmembrane region" description="Helical" evidence="1">
    <location>
        <begin position="20"/>
        <end position="43"/>
    </location>
</feature>
<gene>
    <name evidence="2" type="ORF">Pph01_54800</name>
</gene>
<organism evidence="2 3">
    <name type="scientific">Planotetraspora phitsanulokensis</name>
    <dbReference type="NCBI Taxonomy" id="575192"/>
    <lineage>
        <taxon>Bacteria</taxon>
        <taxon>Bacillati</taxon>
        <taxon>Actinomycetota</taxon>
        <taxon>Actinomycetes</taxon>
        <taxon>Streptosporangiales</taxon>
        <taxon>Streptosporangiaceae</taxon>
        <taxon>Planotetraspora</taxon>
    </lineage>
</organism>
<reference evidence="2 3" key="1">
    <citation type="submission" date="2021-01" db="EMBL/GenBank/DDBJ databases">
        <title>Whole genome shotgun sequence of Planotetraspora phitsanulokensis NBRC 104273.</title>
        <authorList>
            <person name="Komaki H."/>
            <person name="Tamura T."/>
        </authorList>
    </citation>
    <scope>NUCLEOTIDE SEQUENCE [LARGE SCALE GENOMIC DNA]</scope>
    <source>
        <strain evidence="2 3">NBRC 104273</strain>
    </source>
</reference>
<dbReference type="Pfam" id="PF26606">
    <property type="entry name" value="SCO4848"/>
    <property type="match status" value="1"/>
</dbReference>